<dbReference type="Pfam" id="PF02518">
    <property type="entry name" value="HATPase_c"/>
    <property type="match status" value="1"/>
</dbReference>
<feature type="domain" description="Histidine kinase" evidence="7">
    <location>
        <begin position="1"/>
        <end position="107"/>
    </location>
</feature>
<keyword evidence="3" id="KW-0808">Transferase</keyword>
<accession>A0A2T4GRJ6</accession>
<dbReference type="PROSITE" id="PS50110">
    <property type="entry name" value="RESPONSE_REGULATORY"/>
    <property type="match status" value="1"/>
</dbReference>
<reference evidence="9 10" key="1">
    <citation type="submission" date="2018-02" db="EMBL/GenBank/DDBJ databases">
        <title>Fusarium culmorum secondary metabolites in fungal-bacterial-plant interactions.</title>
        <authorList>
            <person name="Schmidt R."/>
        </authorList>
    </citation>
    <scope>NUCLEOTIDE SEQUENCE [LARGE SCALE GENOMIC DNA]</scope>
    <source>
        <strain evidence="9 10">PV</strain>
    </source>
</reference>
<evidence type="ECO:0000256" key="5">
    <source>
        <dbReference type="PROSITE-ProRule" id="PRU00169"/>
    </source>
</evidence>
<dbReference type="InterPro" id="IPR001789">
    <property type="entry name" value="Sig_transdc_resp-reg_receiver"/>
</dbReference>
<feature type="modified residue" description="4-aspartylphosphate" evidence="5">
    <location>
        <position position="340"/>
    </location>
</feature>
<dbReference type="InterPro" id="IPR011006">
    <property type="entry name" value="CheY-like_superfamily"/>
</dbReference>
<dbReference type="GO" id="GO:0005886">
    <property type="term" value="C:plasma membrane"/>
    <property type="evidence" value="ECO:0007669"/>
    <property type="project" value="TreeGrafter"/>
</dbReference>
<feature type="domain" description="Response regulatory" evidence="8">
    <location>
        <begin position="289"/>
        <end position="410"/>
    </location>
</feature>
<dbReference type="Gene3D" id="3.40.50.2300">
    <property type="match status" value="1"/>
</dbReference>
<feature type="region of interest" description="Disordered" evidence="6">
    <location>
        <begin position="241"/>
        <end position="272"/>
    </location>
</feature>
<dbReference type="Proteomes" id="UP000241587">
    <property type="component" value="Unassembled WGS sequence"/>
</dbReference>
<dbReference type="EMBL" id="PVEM01000008">
    <property type="protein sequence ID" value="PTD06165.1"/>
    <property type="molecule type" value="Genomic_DNA"/>
</dbReference>
<dbReference type="CDD" id="cd17546">
    <property type="entry name" value="REC_hyHK_CKI1_RcsC-like"/>
    <property type="match status" value="1"/>
</dbReference>
<dbReference type="GO" id="GO:0000155">
    <property type="term" value="F:phosphorelay sensor kinase activity"/>
    <property type="evidence" value="ECO:0007669"/>
    <property type="project" value="TreeGrafter"/>
</dbReference>
<dbReference type="PANTHER" id="PTHR43047">
    <property type="entry name" value="TWO-COMPONENT HISTIDINE PROTEIN KINASE"/>
    <property type="match status" value="1"/>
</dbReference>
<evidence type="ECO:0000256" key="3">
    <source>
        <dbReference type="ARBA" id="ARBA00022679"/>
    </source>
</evidence>
<feature type="compositionally biased region" description="Polar residues" evidence="6">
    <location>
        <begin position="261"/>
        <end position="272"/>
    </location>
</feature>
<comment type="caution">
    <text evidence="9">The sequence shown here is derived from an EMBL/GenBank/DDBJ whole genome shotgun (WGS) entry which is preliminary data.</text>
</comment>
<dbReference type="PROSITE" id="PS50109">
    <property type="entry name" value="HIS_KIN"/>
    <property type="match status" value="1"/>
</dbReference>
<evidence type="ECO:0000256" key="4">
    <source>
        <dbReference type="ARBA" id="ARBA00022777"/>
    </source>
</evidence>
<gene>
    <name evidence="9" type="ORF">FCULG_00012285</name>
</gene>
<evidence type="ECO:0000313" key="9">
    <source>
        <dbReference type="EMBL" id="PTD06165.1"/>
    </source>
</evidence>
<dbReference type="Gene3D" id="3.30.565.10">
    <property type="entry name" value="Histidine kinase-like ATPase, C-terminal domain"/>
    <property type="match status" value="1"/>
</dbReference>
<evidence type="ECO:0000256" key="2">
    <source>
        <dbReference type="ARBA" id="ARBA00012438"/>
    </source>
</evidence>
<dbReference type="InterPro" id="IPR005467">
    <property type="entry name" value="His_kinase_dom"/>
</dbReference>
<organism evidence="9 10">
    <name type="scientific">Fusarium culmorum</name>
    <dbReference type="NCBI Taxonomy" id="5516"/>
    <lineage>
        <taxon>Eukaryota</taxon>
        <taxon>Fungi</taxon>
        <taxon>Dikarya</taxon>
        <taxon>Ascomycota</taxon>
        <taxon>Pezizomycotina</taxon>
        <taxon>Sordariomycetes</taxon>
        <taxon>Hypocreomycetidae</taxon>
        <taxon>Hypocreales</taxon>
        <taxon>Nectriaceae</taxon>
        <taxon>Fusarium</taxon>
    </lineage>
</organism>
<evidence type="ECO:0000313" key="10">
    <source>
        <dbReference type="Proteomes" id="UP000241587"/>
    </source>
</evidence>
<dbReference type="SUPFAM" id="SSF52172">
    <property type="entry name" value="CheY-like"/>
    <property type="match status" value="1"/>
</dbReference>
<dbReference type="GO" id="GO:0009927">
    <property type="term" value="F:histidine phosphotransfer kinase activity"/>
    <property type="evidence" value="ECO:0007669"/>
    <property type="project" value="TreeGrafter"/>
</dbReference>
<dbReference type="PANTHER" id="PTHR43047:SF72">
    <property type="entry name" value="OSMOSENSING HISTIDINE PROTEIN KINASE SLN1"/>
    <property type="match status" value="1"/>
</dbReference>
<keyword evidence="4" id="KW-0418">Kinase</keyword>
<dbReference type="EC" id="2.7.13.3" evidence="2"/>
<name>A0A2T4GRJ6_FUSCU</name>
<sequence length="413" mass="45298">MNLFGNSLKYTSQGLIKISMTQDQPENVGSKERTVTLIIEDTGRGISEEFLRNIIFKPFSQEDRLATGTGLGLSFVQRVVAQLGGNMSITSQINFGTKVTVSLPMTLEGIPLTNEPLTNEPKAQSPCRGLPTSHRGLYMIDELCRDHLGLKLCTKADSEQLTPDVIITNPAVYDTSKSSHSWRELPVLVVCPTALVVHKYESSSTPAGHTKFHGFVSQPISPFKLERAISSVMGLWGEAQESPHEVTQTPLPSPSETLSSGHTMTPDTSILGSPFGTTTPAKDYFQVPQFLLVEDNPINLKILIYFVNKLKQPYGTAINSKEAIAAYKETPGRFLYIMMDISMPVMDGLEATRQIRAFERYHNIPASVVLAITGLGSESTRDEATRSGVDFFITKPAKLADLKAILKSRGFSV</sequence>
<dbReference type="AlphaFoldDB" id="A0A2T4GRJ6"/>
<dbReference type="InterPro" id="IPR003594">
    <property type="entry name" value="HATPase_dom"/>
</dbReference>
<dbReference type="Pfam" id="PF00072">
    <property type="entry name" value="Response_reg"/>
    <property type="match status" value="1"/>
</dbReference>
<keyword evidence="10" id="KW-1185">Reference proteome</keyword>
<proteinExistence type="predicted"/>
<dbReference type="OMA" id="VVHKYES"/>
<dbReference type="SMART" id="SM00387">
    <property type="entry name" value="HATPase_c"/>
    <property type="match status" value="1"/>
</dbReference>
<dbReference type="PRINTS" id="PR00344">
    <property type="entry name" value="BCTRLSENSOR"/>
</dbReference>
<dbReference type="InterPro" id="IPR004358">
    <property type="entry name" value="Sig_transdc_His_kin-like_C"/>
</dbReference>
<keyword evidence="5" id="KW-0597">Phosphoprotein</keyword>
<evidence type="ECO:0000256" key="6">
    <source>
        <dbReference type="SAM" id="MobiDB-lite"/>
    </source>
</evidence>
<comment type="catalytic activity">
    <reaction evidence="1">
        <text>ATP + protein L-histidine = ADP + protein N-phospho-L-histidine.</text>
        <dbReference type="EC" id="2.7.13.3"/>
    </reaction>
</comment>
<dbReference type="OrthoDB" id="303614at2759"/>
<evidence type="ECO:0000259" key="7">
    <source>
        <dbReference type="PROSITE" id="PS50109"/>
    </source>
</evidence>
<evidence type="ECO:0000259" key="8">
    <source>
        <dbReference type="PROSITE" id="PS50110"/>
    </source>
</evidence>
<dbReference type="SMART" id="SM00448">
    <property type="entry name" value="REC"/>
    <property type="match status" value="1"/>
</dbReference>
<dbReference type="InterPro" id="IPR036890">
    <property type="entry name" value="HATPase_C_sf"/>
</dbReference>
<evidence type="ECO:0000256" key="1">
    <source>
        <dbReference type="ARBA" id="ARBA00000085"/>
    </source>
</evidence>
<protein>
    <recommendedName>
        <fullName evidence="2">histidine kinase</fullName>
        <ecNumber evidence="2">2.7.13.3</ecNumber>
    </recommendedName>
</protein>
<dbReference type="SUPFAM" id="SSF55874">
    <property type="entry name" value="ATPase domain of HSP90 chaperone/DNA topoisomerase II/histidine kinase"/>
    <property type="match status" value="1"/>
</dbReference>